<evidence type="ECO:0008006" key="3">
    <source>
        <dbReference type="Google" id="ProtNLM"/>
    </source>
</evidence>
<evidence type="ECO:0000313" key="1">
    <source>
        <dbReference type="EMBL" id="MDT0342000.1"/>
    </source>
</evidence>
<accession>A0ABU2MKH6</accession>
<comment type="caution">
    <text evidence="1">The sequence shown here is derived from an EMBL/GenBank/DDBJ whole genome shotgun (WGS) entry which is preliminary data.</text>
</comment>
<evidence type="ECO:0000313" key="2">
    <source>
        <dbReference type="Proteomes" id="UP001183246"/>
    </source>
</evidence>
<dbReference type="EMBL" id="JAVREL010000002">
    <property type="protein sequence ID" value="MDT0342000.1"/>
    <property type="molecule type" value="Genomic_DNA"/>
</dbReference>
<protein>
    <recommendedName>
        <fullName evidence="3">Chorismate lyase</fullName>
    </recommendedName>
</protein>
<sequence length="206" mass="21711">MSIPTPCGVLPLAFPLDVPLDVPLDAIFGAALNGAADPRTRIRGFASPLTRMLLSSDGLTTTLLESLAGESLHLHCLAQLRAPAHETGDGVPALLRIDRGGEVLVRYSATTRHDGQALSVNHVVARVGLSPALEPCLTSTSIPLGPALHAAGTGHRRTLLDAGRRHWHGEGGLSRPACYKTYLLWHGDDPLALINELFNPGAVPAL</sequence>
<keyword evidence="2" id="KW-1185">Reference proteome</keyword>
<reference evidence="2" key="1">
    <citation type="submission" date="2023-07" db="EMBL/GenBank/DDBJ databases">
        <title>30 novel species of actinomycetes from the DSMZ collection.</title>
        <authorList>
            <person name="Nouioui I."/>
        </authorList>
    </citation>
    <scope>NUCLEOTIDE SEQUENCE [LARGE SCALE GENOMIC DNA]</scope>
    <source>
        <strain evidence="2">DSM 44938</strain>
    </source>
</reference>
<name>A0ABU2MKH6_9ACTN</name>
<dbReference type="SUPFAM" id="SSF64288">
    <property type="entry name" value="Chorismate lyase-like"/>
    <property type="match status" value="1"/>
</dbReference>
<dbReference type="Gene3D" id="3.40.1410.10">
    <property type="entry name" value="Chorismate lyase-like"/>
    <property type="match status" value="1"/>
</dbReference>
<organism evidence="1 2">
    <name type="scientific">Streptomyces litchfieldiae</name>
    <dbReference type="NCBI Taxonomy" id="3075543"/>
    <lineage>
        <taxon>Bacteria</taxon>
        <taxon>Bacillati</taxon>
        <taxon>Actinomycetota</taxon>
        <taxon>Actinomycetes</taxon>
        <taxon>Kitasatosporales</taxon>
        <taxon>Streptomycetaceae</taxon>
        <taxon>Streptomyces</taxon>
    </lineage>
</organism>
<dbReference type="Proteomes" id="UP001183246">
    <property type="component" value="Unassembled WGS sequence"/>
</dbReference>
<dbReference type="InterPro" id="IPR028978">
    <property type="entry name" value="Chorismate_lyase_/UTRA_dom_sf"/>
</dbReference>
<gene>
    <name evidence="1" type="ORF">RM590_05025</name>
</gene>
<dbReference type="RefSeq" id="WP_311703132.1">
    <property type="nucleotide sequence ID" value="NZ_JAVREL010000002.1"/>
</dbReference>
<proteinExistence type="predicted"/>